<dbReference type="Proteomes" id="UP001596432">
    <property type="component" value="Unassembled WGS sequence"/>
</dbReference>
<comment type="caution">
    <text evidence="2">The sequence shown here is derived from an EMBL/GenBank/DDBJ whole genome shotgun (WGS) entry which is preliminary data.</text>
</comment>
<dbReference type="AlphaFoldDB" id="A0ABD5XTV9"/>
<feature type="region of interest" description="Disordered" evidence="1">
    <location>
        <begin position="498"/>
        <end position="518"/>
    </location>
</feature>
<organism evidence="2 3">
    <name type="scientific">Halosimplex aquaticum</name>
    <dbReference type="NCBI Taxonomy" id="3026162"/>
    <lineage>
        <taxon>Archaea</taxon>
        <taxon>Methanobacteriati</taxon>
        <taxon>Methanobacteriota</taxon>
        <taxon>Stenosarchaea group</taxon>
        <taxon>Halobacteria</taxon>
        <taxon>Halobacteriales</taxon>
        <taxon>Haloarculaceae</taxon>
        <taxon>Halosimplex</taxon>
    </lineage>
</organism>
<protein>
    <submittedName>
        <fullName evidence="2">ATP-binding protein</fullName>
    </submittedName>
</protein>
<dbReference type="Gene3D" id="3.40.50.300">
    <property type="entry name" value="P-loop containing nucleotide triphosphate hydrolases"/>
    <property type="match status" value="2"/>
</dbReference>
<dbReference type="GeneID" id="78818777"/>
<evidence type="ECO:0000313" key="3">
    <source>
        <dbReference type="Proteomes" id="UP001596432"/>
    </source>
</evidence>
<dbReference type="EMBL" id="JBHTAS010000001">
    <property type="protein sequence ID" value="MFC7138537.1"/>
    <property type="molecule type" value="Genomic_DNA"/>
</dbReference>
<dbReference type="PANTHER" id="PTHR30121:SF6">
    <property type="entry name" value="SLR6007 PROTEIN"/>
    <property type="match status" value="1"/>
</dbReference>
<dbReference type="PANTHER" id="PTHR30121">
    <property type="entry name" value="UNCHARACTERIZED PROTEIN YJGR-RELATED"/>
    <property type="match status" value="1"/>
</dbReference>
<sequence>MCLLDGGALTPTGQRAVGIRHSERTGIALPPPGKLQRYEPPGMALVRPLTSDRQPVDDPLVLPPANQPRHQVIVGDTGSGKSVLTIGAMLSNLDATDGPDILFDYKGGGTAQEYLQSHYRTQGDLDDVLYFDLTSVLPAFSFFDIGPLLDAGLPREEARSRKTGHYEEILRGAMPAGQYDDATESPRVIRNHLRALYDPVHGSDAFAHSKLYDTLQRTQGNETPPSVSDPTFESYFSGLLERDREVFTKVLGGAISRVETIATDARLAPLFNHVPEGDDARFDFTEVVDEETVVIFDFGGMETRIKRTLTLVLLSNLWTALKAREERTPSDADTPQVNLYLEEAKDVADTELVDTLLAQGRSFDLSVTLGVQFLEQLDSPDPANNTYREALNETATFVVGNVAVDRHLPDVLATGDMPPSEVERRLGALRRGEWLVRPGAGFGEPSVRPFLGESLPAPPGHPASDDTLVGRERRAFEDAVESLQERTREQAGIEVGEPSTVDHEFGSGDDEAVGTDGLPRVDTLLPYTKRLPECVDYDETAHAIRCEGCDNRYNASAQGMMQAIDCCHSMAAVDLDDFPICDLNLSLSSEEIVASEYSPRELCFMQAVYNAQQNNYERPEYDIARDSMIRIQEYAGIDTDDVEQLIDDGLVTKDTDRPYRLYSLTPDGRDVIQESHSLGVAFGHGKGDLDESAEHVLGVEVSDRWATREFAKNPDSDVVTIRPYYNLKEGSLDADAFFGDDEDVEAAADDFENHRLDLVGLDEDGEIVLTIEVERINHDTRRAVPDDYDKMAACDPDEAIWVVMSHKDAHEVLAALNDPLDGEPRVEKTYSEGTPAQSMQIDEPGLTDIYTVAQLRDEIIDE</sequence>
<keyword evidence="2" id="KW-0067">ATP-binding</keyword>
<evidence type="ECO:0000313" key="2">
    <source>
        <dbReference type="EMBL" id="MFC7138537.1"/>
    </source>
</evidence>
<dbReference type="InterPro" id="IPR051162">
    <property type="entry name" value="T4SS_component"/>
</dbReference>
<accession>A0ABD5XTV9</accession>
<reference evidence="2 3" key="1">
    <citation type="journal article" date="2019" name="Int. J. Syst. Evol. Microbiol.">
        <title>The Global Catalogue of Microorganisms (GCM) 10K type strain sequencing project: providing services to taxonomists for standard genome sequencing and annotation.</title>
        <authorList>
            <consortium name="The Broad Institute Genomics Platform"/>
            <consortium name="The Broad Institute Genome Sequencing Center for Infectious Disease"/>
            <person name="Wu L."/>
            <person name="Ma J."/>
        </authorList>
    </citation>
    <scope>NUCLEOTIDE SEQUENCE [LARGE SCALE GENOMIC DNA]</scope>
    <source>
        <strain evidence="2 3">XZYJT29</strain>
    </source>
</reference>
<evidence type="ECO:0000256" key="1">
    <source>
        <dbReference type="SAM" id="MobiDB-lite"/>
    </source>
</evidence>
<dbReference type="RefSeq" id="WP_274324156.1">
    <property type="nucleotide sequence ID" value="NZ_CP118158.1"/>
</dbReference>
<keyword evidence="3" id="KW-1185">Reference proteome</keyword>
<dbReference type="GO" id="GO:0005524">
    <property type="term" value="F:ATP binding"/>
    <property type="evidence" value="ECO:0007669"/>
    <property type="project" value="UniProtKB-KW"/>
</dbReference>
<dbReference type="SUPFAM" id="SSF52540">
    <property type="entry name" value="P-loop containing nucleoside triphosphate hydrolases"/>
    <property type="match status" value="1"/>
</dbReference>
<name>A0ABD5XTV9_9EURY</name>
<keyword evidence="2" id="KW-0547">Nucleotide-binding</keyword>
<dbReference type="InterPro" id="IPR027417">
    <property type="entry name" value="P-loop_NTPase"/>
</dbReference>
<proteinExistence type="predicted"/>
<gene>
    <name evidence="2" type="ORF">ACFQMA_01650</name>
</gene>